<comment type="caution">
    <text evidence="6">The sequence shown here is derived from an EMBL/GenBank/DDBJ whole genome shotgun (WGS) entry which is preliminary data.</text>
</comment>
<keyword evidence="3" id="KW-0238">DNA-binding</keyword>
<dbReference type="PROSITE" id="PS50931">
    <property type="entry name" value="HTH_LYSR"/>
    <property type="match status" value="1"/>
</dbReference>
<dbReference type="SUPFAM" id="SSF53850">
    <property type="entry name" value="Periplasmic binding protein-like II"/>
    <property type="match status" value="1"/>
</dbReference>
<dbReference type="InterPro" id="IPR000847">
    <property type="entry name" value="LysR_HTH_N"/>
</dbReference>
<reference evidence="6 7" key="1">
    <citation type="journal article" date="2019" name="Int. J. Syst. Evol. Microbiol.">
        <title>The Global Catalogue of Microorganisms (GCM) 10K type strain sequencing project: providing services to taxonomists for standard genome sequencing and annotation.</title>
        <authorList>
            <consortium name="The Broad Institute Genomics Platform"/>
            <consortium name="The Broad Institute Genome Sequencing Center for Infectious Disease"/>
            <person name="Wu L."/>
            <person name="Ma J."/>
        </authorList>
    </citation>
    <scope>NUCLEOTIDE SEQUENCE [LARGE SCALE GENOMIC DNA]</scope>
    <source>
        <strain evidence="6 7">JCM 14942</strain>
    </source>
</reference>
<dbReference type="InterPro" id="IPR050389">
    <property type="entry name" value="LysR-type_TF"/>
</dbReference>
<organism evidence="6 7">
    <name type="scientific">Nocardioides humi</name>
    <dbReference type="NCBI Taxonomy" id="449461"/>
    <lineage>
        <taxon>Bacteria</taxon>
        <taxon>Bacillati</taxon>
        <taxon>Actinomycetota</taxon>
        <taxon>Actinomycetes</taxon>
        <taxon>Propionibacteriales</taxon>
        <taxon>Nocardioidaceae</taxon>
        <taxon>Nocardioides</taxon>
    </lineage>
</organism>
<evidence type="ECO:0000313" key="6">
    <source>
        <dbReference type="EMBL" id="GAA1545727.1"/>
    </source>
</evidence>
<dbReference type="RefSeq" id="WP_141005626.1">
    <property type="nucleotide sequence ID" value="NZ_BAAAOR010000041.1"/>
</dbReference>
<dbReference type="InterPro" id="IPR005119">
    <property type="entry name" value="LysR_subst-bd"/>
</dbReference>
<keyword evidence="7" id="KW-1185">Reference proteome</keyword>
<keyword evidence="4" id="KW-0804">Transcription</keyword>
<dbReference type="InterPro" id="IPR036390">
    <property type="entry name" value="WH_DNA-bd_sf"/>
</dbReference>
<dbReference type="Proteomes" id="UP001500842">
    <property type="component" value="Unassembled WGS sequence"/>
</dbReference>
<dbReference type="PANTHER" id="PTHR30118">
    <property type="entry name" value="HTH-TYPE TRANSCRIPTIONAL REGULATOR LEUO-RELATED"/>
    <property type="match status" value="1"/>
</dbReference>
<dbReference type="InterPro" id="IPR036388">
    <property type="entry name" value="WH-like_DNA-bd_sf"/>
</dbReference>
<dbReference type="Gene3D" id="1.10.10.10">
    <property type="entry name" value="Winged helix-like DNA-binding domain superfamily/Winged helix DNA-binding domain"/>
    <property type="match status" value="1"/>
</dbReference>
<dbReference type="PRINTS" id="PR00039">
    <property type="entry name" value="HTHLYSR"/>
</dbReference>
<dbReference type="Pfam" id="PF03466">
    <property type="entry name" value="LysR_substrate"/>
    <property type="match status" value="1"/>
</dbReference>
<name>A0ABN2BSB3_9ACTN</name>
<comment type="similarity">
    <text evidence="1">Belongs to the LysR transcriptional regulatory family.</text>
</comment>
<proteinExistence type="inferred from homology"/>
<evidence type="ECO:0000256" key="2">
    <source>
        <dbReference type="ARBA" id="ARBA00023015"/>
    </source>
</evidence>
<protein>
    <submittedName>
        <fullName evidence="6">LysR family transcriptional regulator</fullName>
    </submittedName>
</protein>
<feature type="domain" description="HTH lysR-type" evidence="5">
    <location>
        <begin position="6"/>
        <end position="63"/>
    </location>
</feature>
<dbReference type="PANTHER" id="PTHR30118:SF15">
    <property type="entry name" value="TRANSCRIPTIONAL REGULATORY PROTEIN"/>
    <property type="match status" value="1"/>
</dbReference>
<dbReference type="Gene3D" id="3.40.190.10">
    <property type="entry name" value="Periplasmic binding protein-like II"/>
    <property type="match status" value="2"/>
</dbReference>
<dbReference type="Pfam" id="PF00126">
    <property type="entry name" value="HTH_1"/>
    <property type="match status" value="1"/>
</dbReference>
<keyword evidence="2" id="KW-0805">Transcription regulation</keyword>
<dbReference type="EMBL" id="BAAAOR010000041">
    <property type="protein sequence ID" value="GAA1545727.1"/>
    <property type="molecule type" value="Genomic_DNA"/>
</dbReference>
<evidence type="ECO:0000256" key="3">
    <source>
        <dbReference type="ARBA" id="ARBA00023125"/>
    </source>
</evidence>
<evidence type="ECO:0000256" key="4">
    <source>
        <dbReference type="ARBA" id="ARBA00023163"/>
    </source>
</evidence>
<accession>A0ABN2BSB3</accession>
<gene>
    <name evidence="6" type="ORF">GCM10009788_55120</name>
</gene>
<evidence type="ECO:0000259" key="5">
    <source>
        <dbReference type="PROSITE" id="PS50931"/>
    </source>
</evidence>
<dbReference type="SUPFAM" id="SSF46785">
    <property type="entry name" value="Winged helix' DNA-binding domain"/>
    <property type="match status" value="1"/>
</dbReference>
<sequence>MNLAGVDLNLLVALDALLAERNVTRAARRVGISQPGMSSALARLRKLLGDPLLVREGNGLVPTARGRSLVEPVRTALTVIEVALNDRVAFDPATDSGTVSVSCSDYSALLIVAPLIRRLAAEAPGVAVQLLPRAAEPAAMLRRGDVDLVIEPVEVMDGATLASESLFEDRWRCCVWEGNERVGDDLDLATYLDLSHVVYSMGAGQPVSLVDAYLESIDLRRNVELRVESFLLAPILLQGTELVTLVLERALPHVERTADIRVLDPPVAIPPIVETLWWSPSRTTDPVLSWVRGVVADVAREVAGSGRSSGGRAGRARRPARP</sequence>
<evidence type="ECO:0000313" key="7">
    <source>
        <dbReference type="Proteomes" id="UP001500842"/>
    </source>
</evidence>
<evidence type="ECO:0000256" key="1">
    <source>
        <dbReference type="ARBA" id="ARBA00009437"/>
    </source>
</evidence>